<dbReference type="InterPro" id="IPR027417">
    <property type="entry name" value="P-loop_NTPase"/>
</dbReference>
<protein>
    <submittedName>
        <fullName evidence="2">IncF plasmid conjugative transfer pilus assembly protein TraC</fullName>
    </submittedName>
</protein>
<feature type="domain" description="TraG P-loop" evidence="1">
    <location>
        <begin position="591"/>
        <end position="818"/>
    </location>
</feature>
<dbReference type="Pfam" id="PF11130">
    <property type="entry name" value="TraC_F_IV"/>
    <property type="match status" value="1"/>
</dbReference>
<dbReference type="NCBIfam" id="TIGR02746">
    <property type="entry name" value="TraC-F-type"/>
    <property type="match status" value="1"/>
</dbReference>
<dbReference type="RefSeq" id="WP_159287638.1">
    <property type="nucleotide sequence ID" value="NZ_CP046050.1"/>
</dbReference>
<dbReference type="Gene3D" id="3.40.50.300">
    <property type="entry name" value="P-loop containing nucleotide triphosphate hydrolases"/>
    <property type="match status" value="1"/>
</dbReference>
<evidence type="ECO:0000313" key="2">
    <source>
        <dbReference type="EMBL" id="AXN76530.1"/>
    </source>
</evidence>
<name>A0A346FVN0_PROMI</name>
<dbReference type="PANTHER" id="PTHR38467:SF1">
    <property type="entry name" value="CONJUGATIVE TRANSFER: ASSEMBLY"/>
    <property type="match status" value="1"/>
</dbReference>
<accession>A0A346FVN0</accession>
<geneLocation type="plasmid" evidence="2">
    <name>pHFK418-NDM</name>
</geneLocation>
<evidence type="ECO:0000259" key="1">
    <source>
        <dbReference type="Pfam" id="PF19044"/>
    </source>
</evidence>
<dbReference type="PANTHER" id="PTHR38467">
    <property type="match status" value="1"/>
</dbReference>
<dbReference type="Gene3D" id="1.10.8.730">
    <property type="match status" value="1"/>
</dbReference>
<organism evidence="2">
    <name type="scientific">Proteus mirabilis</name>
    <dbReference type="NCBI Taxonomy" id="584"/>
    <lineage>
        <taxon>Bacteria</taxon>
        <taxon>Pseudomonadati</taxon>
        <taxon>Pseudomonadota</taxon>
        <taxon>Gammaproteobacteria</taxon>
        <taxon>Enterobacterales</taxon>
        <taxon>Morganellaceae</taxon>
        <taxon>Proteus</taxon>
    </lineage>
</organism>
<sequence>MATASILKKMQTFKRFSSLCPVLAIHDDENIFICENNYIGFGFKCIPLSGTTGKELSQLKTLLSGYFPNSTVIQISLFASPNISHIANRSDFLRMNCQNQVMKTTSLKRSRFLLAHTSKAFNGTNTKARNCELYFTVKVPIKNDLSPSLNELNTVREMQGNFETTLRMTGFAPQQLTREIYLTAITSMINQGSNATWRDRMPIEVDEDKMISEQLLELDSLFFVRSNYVGFGNPEDESSKAETNTTFARTISAKKLPRRFQEGSAQYFLGDLMNGATGIKNPCIITMTLVYPDQQNAKSTFTSKRTVATRNADGPSSRWVPSMKTTSAGFDVLAQKIDDGQPIYKAAFTVSIFANSVQQLNQSVQEATSYLNNLSFKMIPDVNFVAPIFLGTLPLFYEANADKVLGRSKTLAVEEALVLSPLYSDWQGTGNPVLTLTSRNGQVQTMDFFQSDTNYNVCIAASSGSGKSFLTNYIISAYRSLGAKVWVIDAGDSYKKLCQMFDGSYVDFHPSTKPCLNFFEIIEDYFGEDEDAEEGTGEEDLVIGLLSVMAAPQDGLGDFETSRLKNHVAKLVRIHGKETTIDMVADSCKSDPDQRIKDIGEQLYPFTKEGQYGKYFTGKNNISFDNPFTVLELGRIEKSEHLKQIILMQLIYQIQQDMYLGDRDQMKIVIIDEAWALLTGNIGAFIEKGYRRFRKYYGSAITITQSINDMYKDRVGLAITDNSAFLAMLGQTESAVNKARREERLPLDEAGYEFLKTVKSQTGIYSEVYFMSAMGGGICRFLVDKFSYMLYTTRASEVQAIEDRLKQGQDVIDAIDQYLIEQGYGNDD</sequence>
<dbReference type="AlphaFoldDB" id="A0A346FVN0"/>
<dbReference type="InterPro" id="IPR014117">
    <property type="entry name" value="TraC-F-type"/>
</dbReference>
<keyword evidence="2" id="KW-0614">Plasmid</keyword>
<dbReference type="InterPro" id="IPR043964">
    <property type="entry name" value="P-loop_TraG"/>
</dbReference>
<dbReference type="SUPFAM" id="SSF52540">
    <property type="entry name" value="P-loop containing nucleoside triphosphate hydrolases"/>
    <property type="match status" value="1"/>
</dbReference>
<reference evidence="2" key="1">
    <citation type="submission" date="2018-10" db="EMBL/GenBank/DDBJ databases">
        <title>Proteus mirabilis strain HFK418 plasmid pHFK418-NDM, complete sequence.</title>
        <authorList>
            <person name="Dong D."/>
            <person name="Jia N."/>
            <person name="Zhang H."/>
            <person name="Zhao H."/>
            <person name="Liu Z."/>
            <person name="Zhu Y."/>
        </authorList>
    </citation>
    <scope>NUCLEOTIDE SEQUENCE</scope>
    <source>
        <strain evidence="2">HFK418</strain>
        <plasmid evidence="2">pHFK418-NDM</plasmid>
    </source>
</reference>
<dbReference type="Pfam" id="PF19044">
    <property type="entry name" value="P-loop_TraG"/>
    <property type="match status" value="2"/>
</dbReference>
<dbReference type="EMBL" id="MH491967">
    <property type="protein sequence ID" value="AXN76530.1"/>
    <property type="molecule type" value="Genomic_DNA"/>
</dbReference>
<dbReference type="CDD" id="cd01127">
    <property type="entry name" value="TrwB_TraG_TraD_VirD4"/>
    <property type="match status" value="1"/>
</dbReference>
<proteinExistence type="predicted"/>
<feature type="domain" description="TraG P-loop" evidence="1">
    <location>
        <begin position="453"/>
        <end position="524"/>
    </location>
</feature>
<dbReference type="InterPro" id="IPR025955">
    <property type="entry name" value="TraC/Conjuga_ATPase"/>
</dbReference>
<dbReference type="InterPro" id="IPR053155">
    <property type="entry name" value="F-pilin_assembly_TraC"/>
</dbReference>